<evidence type="ECO:0000313" key="3">
    <source>
        <dbReference type="Proteomes" id="UP000630936"/>
    </source>
</evidence>
<evidence type="ECO:0000256" key="1">
    <source>
        <dbReference type="SAM" id="MobiDB-lite"/>
    </source>
</evidence>
<evidence type="ECO:0008006" key="4">
    <source>
        <dbReference type="Google" id="ProtNLM"/>
    </source>
</evidence>
<comment type="caution">
    <text evidence="2">The sequence shown here is derived from an EMBL/GenBank/DDBJ whole genome shotgun (WGS) entry which is preliminary data.</text>
</comment>
<dbReference type="RefSeq" id="WP_190126086.1">
    <property type="nucleotide sequence ID" value="NZ_BMWG01000024.1"/>
</dbReference>
<dbReference type="EMBL" id="BMWG01000024">
    <property type="protein sequence ID" value="GGZ55153.1"/>
    <property type="molecule type" value="Genomic_DNA"/>
</dbReference>
<accession>A0A918QKW8</accession>
<dbReference type="Proteomes" id="UP000630936">
    <property type="component" value="Unassembled WGS sequence"/>
</dbReference>
<name>A0A918QKW8_9ACTN</name>
<reference evidence="2" key="2">
    <citation type="submission" date="2020-09" db="EMBL/GenBank/DDBJ databases">
        <authorList>
            <person name="Sun Q."/>
            <person name="Ohkuma M."/>
        </authorList>
    </citation>
    <scope>NUCLEOTIDE SEQUENCE</scope>
    <source>
        <strain evidence="2">JCM 4988</strain>
    </source>
</reference>
<feature type="region of interest" description="Disordered" evidence="1">
    <location>
        <begin position="498"/>
        <end position="525"/>
    </location>
</feature>
<keyword evidence="3" id="KW-1185">Reference proteome</keyword>
<dbReference type="AlphaFoldDB" id="A0A918QKW8"/>
<proteinExistence type="predicted"/>
<feature type="compositionally biased region" description="Basic and acidic residues" evidence="1">
    <location>
        <begin position="513"/>
        <end position="525"/>
    </location>
</feature>
<sequence length="525" mass="58554">MRRTLSPYPVPETEYFERVLRHDPNSLTQLIAATSASLPPGRDLAAQGLGLYVPWALLDAAWVSLARGRDGRPSATSPDLRQILDLFLALDDPVTREPEGMKRWEGYLQRATHHQGPWQEDAYSQLSRSIALLDPTSYPDDADPLKVILLGWDHDLLGCSLADYLGIVHLIWGCATAQPNLRRRGRFALDWFPVTDYDQFDGLRSPAQVKTVLNQHFVTTKNKLRAAFPADHDPLLRRYTHNPLRSRPLVGGVPGGYLVPVPAAVLGKATPLGLYYTGGDNNSEWGKAFTNDFGKLFECYVGRQLNLLPDAKIHPEILVKLSKKEEKKTIDFFVVFPDLVLLVEVKSTRPGEHLRLGGQDFTTLLRGTPIKKGFDQINGSVDLLRSDKHPELADIPTDRRMIGMVVTAEPFHQINTPAHRTDLPKTKIPVMVTSIAELEQAVTITGTSLAKLLCAAVDAGAADLRQLFPQYEFLEHNAVLEEGWSAIPFARPRRPRAQDVAAVEPVTVAAQSTERDRSQRQPRFE</sequence>
<evidence type="ECO:0000313" key="2">
    <source>
        <dbReference type="EMBL" id="GGZ55153.1"/>
    </source>
</evidence>
<organism evidence="2 3">
    <name type="scientific">Streptomyces inusitatus</name>
    <dbReference type="NCBI Taxonomy" id="68221"/>
    <lineage>
        <taxon>Bacteria</taxon>
        <taxon>Bacillati</taxon>
        <taxon>Actinomycetota</taxon>
        <taxon>Actinomycetes</taxon>
        <taxon>Kitasatosporales</taxon>
        <taxon>Streptomycetaceae</taxon>
        <taxon>Streptomyces</taxon>
    </lineage>
</organism>
<gene>
    <name evidence="2" type="ORF">GCM10010387_56580</name>
</gene>
<protein>
    <recommendedName>
        <fullName evidence="4">NERD domain-containing protein</fullName>
    </recommendedName>
</protein>
<reference evidence="2" key="1">
    <citation type="journal article" date="2014" name="Int. J. Syst. Evol. Microbiol.">
        <title>Complete genome sequence of Corynebacterium casei LMG S-19264T (=DSM 44701T), isolated from a smear-ripened cheese.</title>
        <authorList>
            <consortium name="US DOE Joint Genome Institute (JGI-PGF)"/>
            <person name="Walter F."/>
            <person name="Albersmeier A."/>
            <person name="Kalinowski J."/>
            <person name="Ruckert C."/>
        </authorList>
    </citation>
    <scope>NUCLEOTIDE SEQUENCE</scope>
    <source>
        <strain evidence="2">JCM 4988</strain>
    </source>
</reference>